<keyword evidence="7 8" id="KW-0472">Membrane</keyword>
<dbReference type="EMBL" id="JBFMVT010000001">
    <property type="protein sequence ID" value="MEW7311186.1"/>
    <property type="molecule type" value="Genomic_DNA"/>
</dbReference>
<proteinExistence type="predicted"/>
<reference evidence="11 12" key="1">
    <citation type="submission" date="2024-07" db="EMBL/GenBank/DDBJ databases">
        <authorList>
            <person name="Wang L."/>
        </authorList>
    </citation>
    <scope>NUCLEOTIDE SEQUENCE [LARGE SCALE GENOMIC DNA]</scope>
    <source>
        <strain evidence="11 12">WL359</strain>
    </source>
</reference>
<dbReference type="Pfam" id="PF00563">
    <property type="entry name" value="EAL"/>
    <property type="match status" value="1"/>
</dbReference>
<dbReference type="InterPro" id="IPR003352">
    <property type="entry name" value="PTS_EIIC"/>
</dbReference>
<dbReference type="CDD" id="cd01948">
    <property type="entry name" value="EAL"/>
    <property type="match status" value="1"/>
</dbReference>
<dbReference type="PROSITE" id="PS50883">
    <property type="entry name" value="EAL"/>
    <property type="match status" value="1"/>
</dbReference>
<evidence type="ECO:0000256" key="6">
    <source>
        <dbReference type="ARBA" id="ARBA00022989"/>
    </source>
</evidence>
<gene>
    <name evidence="11" type="ORF">AB1E22_00370</name>
</gene>
<dbReference type="InterPro" id="IPR001633">
    <property type="entry name" value="EAL_dom"/>
</dbReference>
<comment type="subcellular location">
    <subcellularLocation>
        <location evidence="1">Cell membrane</location>
        <topology evidence="1">Multi-pass membrane protein</topology>
    </subcellularLocation>
</comment>
<keyword evidence="5 8" id="KW-0812">Transmembrane</keyword>
<dbReference type="PANTHER" id="PTHR33121:SF79">
    <property type="entry name" value="CYCLIC DI-GMP PHOSPHODIESTERASE PDED-RELATED"/>
    <property type="match status" value="1"/>
</dbReference>
<feature type="transmembrane region" description="Helical" evidence="8">
    <location>
        <begin position="87"/>
        <end position="107"/>
    </location>
</feature>
<dbReference type="InterPro" id="IPR050706">
    <property type="entry name" value="Cyclic-di-GMP_PDE-like"/>
</dbReference>
<dbReference type="InterPro" id="IPR035919">
    <property type="entry name" value="EAL_sf"/>
</dbReference>
<dbReference type="SMART" id="SM00052">
    <property type="entry name" value="EAL"/>
    <property type="match status" value="1"/>
</dbReference>
<dbReference type="Pfam" id="PF02378">
    <property type="entry name" value="PTS_EIIC"/>
    <property type="match status" value="1"/>
</dbReference>
<evidence type="ECO:0000256" key="5">
    <source>
        <dbReference type="ARBA" id="ARBA00022692"/>
    </source>
</evidence>
<evidence type="ECO:0000256" key="7">
    <source>
        <dbReference type="ARBA" id="ARBA00023136"/>
    </source>
</evidence>
<comment type="caution">
    <text evidence="11">The sequence shown here is derived from an EMBL/GenBank/DDBJ whole genome shotgun (WGS) entry which is preliminary data.</text>
</comment>
<dbReference type="InterPro" id="IPR004501">
    <property type="entry name" value="PTS_EIIC_3"/>
</dbReference>
<evidence type="ECO:0000256" key="4">
    <source>
        <dbReference type="ARBA" id="ARBA00022597"/>
    </source>
</evidence>
<feature type="transmembrane region" description="Helical" evidence="8">
    <location>
        <begin position="121"/>
        <end position="142"/>
    </location>
</feature>
<feature type="transmembrane region" description="Helical" evidence="8">
    <location>
        <begin position="63"/>
        <end position="81"/>
    </location>
</feature>
<accession>A0ABV3NP05</accession>
<feature type="transmembrane region" description="Helical" evidence="8">
    <location>
        <begin position="223"/>
        <end position="244"/>
    </location>
</feature>
<feature type="transmembrane region" description="Helical" evidence="8">
    <location>
        <begin position="330"/>
        <end position="350"/>
    </location>
</feature>
<evidence type="ECO:0000313" key="12">
    <source>
        <dbReference type="Proteomes" id="UP001555342"/>
    </source>
</evidence>
<evidence type="ECO:0000256" key="1">
    <source>
        <dbReference type="ARBA" id="ARBA00004651"/>
    </source>
</evidence>
<name>A0ABV3NP05_9ENTR</name>
<keyword evidence="4" id="KW-0762">Sugar transport</keyword>
<evidence type="ECO:0000259" key="10">
    <source>
        <dbReference type="PROSITE" id="PS51105"/>
    </source>
</evidence>
<dbReference type="PANTHER" id="PTHR33121">
    <property type="entry name" value="CYCLIC DI-GMP PHOSPHODIESTERASE PDEF"/>
    <property type="match status" value="1"/>
</dbReference>
<feature type="domain" description="PTS EIIC type-3" evidence="10">
    <location>
        <begin position="1"/>
        <end position="350"/>
    </location>
</feature>
<dbReference type="Gene3D" id="3.20.20.450">
    <property type="entry name" value="EAL domain"/>
    <property type="match status" value="1"/>
</dbReference>
<feature type="domain" description="EAL" evidence="9">
    <location>
        <begin position="397"/>
        <end position="648"/>
    </location>
</feature>
<evidence type="ECO:0000256" key="8">
    <source>
        <dbReference type="SAM" id="Phobius"/>
    </source>
</evidence>
<dbReference type="RefSeq" id="WP_367593558.1">
    <property type="nucleotide sequence ID" value="NZ_JBFMVT010000001.1"/>
</dbReference>
<feature type="transmembrane region" description="Helical" evidence="8">
    <location>
        <begin position="7"/>
        <end position="25"/>
    </location>
</feature>
<dbReference type="SUPFAM" id="SSF141868">
    <property type="entry name" value="EAL domain-like"/>
    <property type="match status" value="1"/>
</dbReference>
<evidence type="ECO:0000256" key="3">
    <source>
        <dbReference type="ARBA" id="ARBA00022475"/>
    </source>
</evidence>
<keyword evidence="3" id="KW-1003">Cell membrane</keyword>
<keyword evidence="12" id="KW-1185">Reference proteome</keyword>
<evidence type="ECO:0000259" key="9">
    <source>
        <dbReference type="PROSITE" id="PS50883"/>
    </source>
</evidence>
<organism evidence="11 12">
    <name type="scientific">Buttiauxella gaviniae</name>
    <dbReference type="NCBI Taxonomy" id="82990"/>
    <lineage>
        <taxon>Bacteria</taxon>
        <taxon>Pseudomonadati</taxon>
        <taxon>Pseudomonadota</taxon>
        <taxon>Gammaproteobacteria</taxon>
        <taxon>Enterobacterales</taxon>
        <taxon>Enterobacteriaceae</taxon>
        <taxon>Buttiauxella</taxon>
    </lineage>
</organism>
<keyword evidence="6 8" id="KW-1133">Transmembrane helix</keyword>
<protein>
    <submittedName>
        <fullName evidence="11">EAL domain-containing protein</fullName>
    </submittedName>
</protein>
<dbReference type="PROSITE" id="PS51105">
    <property type="entry name" value="PTS_EIIC_TYPE_3"/>
    <property type="match status" value="1"/>
</dbReference>
<evidence type="ECO:0000256" key="2">
    <source>
        <dbReference type="ARBA" id="ARBA00022448"/>
    </source>
</evidence>
<feature type="transmembrane region" description="Helical" evidence="8">
    <location>
        <begin position="31"/>
        <end position="51"/>
    </location>
</feature>
<dbReference type="Proteomes" id="UP001555342">
    <property type="component" value="Unassembled WGS sequence"/>
</dbReference>
<keyword evidence="2" id="KW-0813">Transport</keyword>
<evidence type="ECO:0000313" key="11">
    <source>
        <dbReference type="EMBL" id="MEW7311186.1"/>
    </source>
</evidence>
<sequence length="648" mass="73040">MSIMPYSMIRAIIVVISTVVFHLGYIKESEWLNNLQLSMLTMMPIIINMLFSFHWSTRNKTPLILSIATNLTALMMVTGMFSNETTFYLNTSIPISIALSIIVNVIIEKISWRNEKFPNKFLLNMMLVVTPLISILFLSLAIKVLMPTNLSNAPKYISSLIYPDSYSSGMLYELARGFSWFLGIHGQLMFQDIGYEFIRESNINITQWANGTSHLNILNQSFYDVWCSTGGTGSTLSLLICLIFSRAKQYNKLIKTSLPLAFFNINEPLIFGFPIVLNPIMIVPFLLTPLVNYNIAYAATAYGVIEPMHNLVGWATPPLINSWVATGGNITAVALHISIIFFGALIYYPFFRIMEKITTLNIIDAIPEILPSSNITKSSLDVGLISKSHHLNELDEIIEAQLQIKKLTKSGDFILFFQPQVRVFDKKITALEVLLRHKGHDGKITPPYFLSHYEKLNIMPEMDFWVLENAISHAREKLTFLPGMTLSVNISPQTITDPRLLVIVDDLLRQGIPSGCYLELEITESQKISNPEKLGSIISNLQEKGVKIALDDFGSGYSTLSYLLKYQLDKIKLDRTLVNGLSLPHGGKFLNQVVNLCRTSCSNILIEGVETELEYTECVKSGIDSIQGFLFYRPMPSEEINKLLLQHS</sequence>
<feature type="transmembrane region" description="Helical" evidence="8">
    <location>
        <begin position="265"/>
        <end position="287"/>
    </location>
</feature>